<proteinExistence type="predicted"/>
<dbReference type="InterPro" id="IPR019587">
    <property type="entry name" value="Polyketide_cyclase/dehydratase"/>
</dbReference>
<feature type="chain" id="PRO_5047383336" evidence="1">
    <location>
        <begin position="23"/>
        <end position="174"/>
    </location>
</feature>
<dbReference type="Proteomes" id="UP001596977">
    <property type="component" value="Unassembled WGS sequence"/>
</dbReference>
<reference evidence="3" key="1">
    <citation type="journal article" date="2019" name="Int. J. Syst. Evol. Microbiol.">
        <title>The Global Catalogue of Microorganisms (GCM) 10K type strain sequencing project: providing services to taxonomists for standard genome sequencing and annotation.</title>
        <authorList>
            <consortium name="The Broad Institute Genomics Platform"/>
            <consortium name="The Broad Institute Genome Sequencing Center for Infectious Disease"/>
            <person name="Wu L."/>
            <person name="Ma J."/>
        </authorList>
    </citation>
    <scope>NUCLEOTIDE SEQUENCE [LARGE SCALE GENOMIC DNA]</scope>
    <source>
        <strain evidence="3">CCUG 62982</strain>
    </source>
</reference>
<dbReference type="SUPFAM" id="SSF55961">
    <property type="entry name" value="Bet v1-like"/>
    <property type="match status" value="1"/>
</dbReference>
<protein>
    <submittedName>
        <fullName evidence="2">SRPBCC domain-containing protein</fullName>
    </submittedName>
</protein>
<dbReference type="Gene3D" id="3.30.530.20">
    <property type="match status" value="1"/>
</dbReference>
<dbReference type="InterPro" id="IPR023393">
    <property type="entry name" value="START-like_dom_sf"/>
</dbReference>
<comment type="caution">
    <text evidence="2">The sequence shown here is derived from an EMBL/GenBank/DDBJ whole genome shotgun (WGS) entry which is preliminary data.</text>
</comment>
<keyword evidence="1" id="KW-0732">Signal</keyword>
<keyword evidence="3" id="KW-1185">Reference proteome</keyword>
<gene>
    <name evidence="2" type="ORF">ACFQ1E_11265</name>
</gene>
<dbReference type="CDD" id="cd07814">
    <property type="entry name" value="SRPBCC_CalC_Aha1-like"/>
    <property type="match status" value="1"/>
</dbReference>
<sequence length="174" mass="18028">MIRTALLAAAIAALAPAAPAAAEVTASSDTAFTVEYRIALAASPAKVWETITLPGAWWEGEHTYSGSSANMTLDPRAGGCWCEKTKDDGSVEHMRVLYAQPLAMLRLQGGLGPLQAMPVTGVLSYELKPAGEGTELTIVYSVSGAGGGLAGLATVVDEVLALQWTRLKEAAEAP</sequence>
<feature type="signal peptide" evidence="1">
    <location>
        <begin position="1"/>
        <end position="22"/>
    </location>
</feature>
<evidence type="ECO:0000313" key="3">
    <source>
        <dbReference type="Proteomes" id="UP001596977"/>
    </source>
</evidence>
<dbReference type="EMBL" id="JBHTJG010000004">
    <property type="protein sequence ID" value="MFD0946919.1"/>
    <property type="molecule type" value="Genomic_DNA"/>
</dbReference>
<accession>A0ABW3H6N9</accession>
<organism evidence="2 3">
    <name type="scientific">Sphingomonas canadensis</name>
    <dbReference type="NCBI Taxonomy" id="1219257"/>
    <lineage>
        <taxon>Bacteria</taxon>
        <taxon>Pseudomonadati</taxon>
        <taxon>Pseudomonadota</taxon>
        <taxon>Alphaproteobacteria</taxon>
        <taxon>Sphingomonadales</taxon>
        <taxon>Sphingomonadaceae</taxon>
        <taxon>Sphingomonas</taxon>
    </lineage>
</organism>
<name>A0ABW3H6N9_9SPHN</name>
<evidence type="ECO:0000256" key="1">
    <source>
        <dbReference type="SAM" id="SignalP"/>
    </source>
</evidence>
<dbReference type="Pfam" id="PF10604">
    <property type="entry name" value="Polyketide_cyc2"/>
    <property type="match status" value="1"/>
</dbReference>
<dbReference type="RefSeq" id="WP_264943968.1">
    <property type="nucleotide sequence ID" value="NZ_JAPDRA010000004.1"/>
</dbReference>
<evidence type="ECO:0000313" key="2">
    <source>
        <dbReference type="EMBL" id="MFD0946919.1"/>
    </source>
</evidence>